<dbReference type="PANTHER" id="PTHR43649:SF12">
    <property type="entry name" value="DIACETYLCHITOBIOSE BINDING PROTEIN DASA"/>
    <property type="match status" value="1"/>
</dbReference>
<dbReference type="Gene3D" id="3.40.190.10">
    <property type="entry name" value="Periplasmic binding protein-like II"/>
    <property type="match status" value="2"/>
</dbReference>
<dbReference type="Pfam" id="PF01547">
    <property type="entry name" value="SBP_bac_1"/>
    <property type="match status" value="1"/>
</dbReference>
<keyword evidence="2" id="KW-0732">Signal</keyword>
<evidence type="ECO:0000313" key="4">
    <source>
        <dbReference type="Proteomes" id="UP001325248"/>
    </source>
</evidence>
<proteinExistence type="predicted"/>
<dbReference type="EMBL" id="CP136422">
    <property type="protein sequence ID" value="WPX72562.1"/>
    <property type="molecule type" value="Genomic_DNA"/>
</dbReference>
<evidence type="ECO:0008006" key="5">
    <source>
        <dbReference type="Google" id="ProtNLM"/>
    </source>
</evidence>
<gene>
    <name evidence="3" type="ORF">BLCOC_09020</name>
</gene>
<feature type="signal peptide" evidence="2">
    <location>
        <begin position="1"/>
        <end position="20"/>
    </location>
</feature>
<dbReference type="InterPro" id="IPR006059">
    <property type="entry name" value="SBP"/>
</dbReference>
<dbReference type="PANTHER" id="PTHR43649">
    <property type="entry name" value="ARABINOSE-BINDING PROTEIN-RELATED"/>
    <property type="match status" value="1"/>
</dbReference>
<evidence type="ECO:0000256" key="1">
    <source>
        <dbReference type="SAM" id="MobiDB-lite"/>
    </source>
</evidence>
<feature type="compositionally biased region" description="Polar residues" evidence="1">
    <location>
        <begin position="32"/>
        <end position="44"/>
    </location>
</feature>
<reference evidence="3" key="1">
    <citation type="submission" date="2023-10" db="EMBL/GenBank/DDBJ databases">
        <title>Genome sequence of Blautia coccoides DSM 935.</title>
        <authorList>
            <person name="Boeer T."/>
            <person name="Bengelsdorf F.R."/>
            <person name="Daniel R."/>
            <person name="Poehlein A."/>
        </authorList>
    </citation>
    <scope>NUCLEOTIDE SEQUENCE [LARGE SCALE GENOMIC DNA]</scope>
    <source>
        <strain evidence="3">DSM 935</strain>
    </source>
</reference>
<evidence type="ECO:0000256" key="2">
    <source>
        <dbReference type="SAM" id="SignalP"/>
    </source>
</evidence>
<sequence>MKKRKTVISMLLGLSLLASLFTGCGSKETPGSADQASKDSTSAGGESDDAVTGDSGYQTTGEEYEIYYIAQSETGGGVQNLLDIVEMYKEQVNPNFTMTIEYISDQQARNQKIRTLAASNELPDWFTCDIDSFFYKLWDAGAVANVGDIYDKLGIRDNFYPISLNYPSTSDGEICGVSWQSQAEFFYYNKDVFAKAGIDSAPTTLDELLEVCQKIKDTGKTPIAMDGAWRLLRYLAFVPYRMTGNEFIDEAAAGEEAFSSEVGLAGAQFIEDIGQYFQEGWTTADSSTVAQLVVNGDAGMYYSGSWDLNIFGDENMELLDNIGIFTMPALGEEDVTAPEDGFYNGGTPMAISAECAEDEEFLNFFRFLWDHYNDGCFEHGYLPPGKPSSTDGASKFQLELLNNYANAGSFAKCWDVVVDVATSEVLLNETPSLTLGNLTPKEWAARLDEAIKRNLQ</sequence>
<feature type="region of interest" description="Disordered" evidence="1">
    <location>
        <begin position="28"/>
        <end position="56"/>
    </location>
</feature>
<name>A0ABZ0U5S9_9FIRM</name>
<dbReference type="Proteomes" id="UP001325248">
    <property type="component" value="Chromosome"/>
</dbReference>
<protein>
    <recommendedName>
        <fullName evidence="5">Raffinose/stachyose/melibiose transport system substrate-binding protein</fullName>
    </recommendedName>
</protein>
<keyword evidence="4" id="KW-1185">Reference proteome</keyword>
<organism evidence="3 4">
    <name type="scientific">Blautia producta</name>
    <dbReference type="NCBI Taxonomy" id="33035"/>
    <lineage>
        <taxon>Bacteria</taxon>
        <taxon>Bacillati</taxon>
        <taxon>Bacillota</taxon>
        <taxon>Clostridia</taxon>
        <taxon>Lachnospirales</taxon>
        <taxon>Lachnospiraceae</taxon>
        <taxon>Blautia</taxon>
    </lineage>
</organism>
<dbReference type="InterPro" id="IPR050490">
    <property type="entry name" value="Bact_solute-bd_prot1"/>
</dbReference>
<dbReference type="SUPFAM" id="SSF53850">
    <property type="entry name" value="Periplasmic binding protein-like II"/>
    <property type="match status" value="1"/>
</dbReference>
<accession>A0ABZ0U5S9</accession>
<evidence type="ECO:0000313" key="3">
    <source>
        <dbReference type="EMBL" id="WPX72562.1"/>
    </source>
</evidence>
<dbReference type="PROSITE" id="PS51257">
    <property type="entry name" value="PROKAR_LIPOPROTEIN"/>
    <property type="match status" value="1"/>
</dbReference>
<feature type="chain" id="PRO_5046173912" description="Raffinose/stachyose/melibiose transport system substrate-binding protein" evidence="2">
    <location>
        <begin position="21"/>
        <end position="456"/>
    </location>
</feature>